<dbReference type="PANTHER" id="PTHR30595:SF6">
    <property type="entry name" value="SCHLAFEN ALBA-2 DOMAIN-CONTAINING PROTEIN"/>
    <property type="match status" value="1"/>
</dbReference>
<dbReference type="RefSeq" id="WP_378960007.1">
    <property type="nucleotide sequence ID" value="NZ_JBHRXC010000016.1"/>
</dbReference>
<evidence type="ECO:0000313" key="4">
    <source>
        <dbReference type="Proteomes" id="UP001595792"/>
    </source>
</evidence>
<feature type="domain" description="Filamentation induced by cAMP protein Fic-like C-terminal" evidence="2">
    <location>
        <begin position="429"/>
        <end position="478"/>
    </location>
</feature>
<dbReference type="InterPro" id="IPR038461">
    <property type="entry name" value="Schlafen_AlbA_2_dom_sf"/>
</dbReference>
<dbReference type="Pfam" id="PF13749">
    <property type="entry name" value="HATPase_c_4"/>
    <property type="match status" value="1"/>
</dbReference>
<dbReference type="InterPro" id="IPR038475">
    <property type="entry name" value="RecG_C_sf"/>
</dbReference>
<dbReference type="Proteomes" id="UP001595792">
    <property type="component" value="Unassembled WGS sequence"/>
</dbReference>
<evidence type="ECO:0000313" key="3">
    <source>
        <dbReference type="EMBL" id="MFC4196671.1"/>
    </source>
</evidence>
<comment type="caution">
    <text evidence="3">The sequence shown here is derived from an EMBL/GenBank/DDBJ whole genome shotgun (WGS) entry which is preliminary data.</text>
</comment>
<dbReference type="Gene3D" id="3.30.950.30">
    <property type="entry name" value="Schlafen, AAA domain"/>
    <property type="match status" value="1"/>
</dbReference>
<gene>
    <name evidence="3" type="ORF">ACFOUY_08175</name>
</gene>
<dbReference type="InterPro" id="IPR007421">
    <property type="entry name" value="Schlafen_AlbA_2_dom"/>
</dbReference>
<feature type="domain" description="Schlafen AlbA-2" evidence="1">
    <location>
        <begin position="3"/>
        <end position="120"/>
    </location>
</feature>
<dbReference type="InterPro" id="IPR049514">
    <property type="entry name" value="Fic-like_C"/>
</dbReference>
<dbReference type="Pfam" id="PF21247">
    <property type="entry name" value="Fic-like_C"/>
    <property type="match status" value="1"/>
</dbReference>
<keyword evidence="4" id="KW-1185">Reference proteome</keyword>
<dbReference type="Gene3D" id="3.30.565.60">
    <property type="match status" value="1"/>
</dbReference>
<dbReference type="Pfam" id="PF04326">
    <property type="entry name" value="SLFN_AlbA_2"/>
    <property type="match status" value="1"/>
</dbReference>
<dbReference type="PANTHER" id="PTHR30595">
    <property type="entry name" value="GLPR-RELATED TRANSCRIPTIONAL REPRESSOR"/>
    <property type="match status" value="1"/>
</dbReference>
<evidence type="ECO:0000259" key="2">
    <source>
        <dbReference type="Pfam" id="PF21247"/>
    </source>
</evidence>
<evidence type="ECO:0000259" key="1">
    <source>
        <dbReference type="Pfam" id="PF04326"/>
    </source>
</evidence>
<proteinExistence type="predicted"/>
<reference evidence="4" key="1">
    <citation type="journal article" date="2019" name="Int. J. Syst. Evol. Microbiol.">
        <title>The Global Catalogue of Microorganisms (GCM) 10K type strain sequencing project: providing services to taxonomists for standard genome sequencing and annotation.</title>
        <authorList>
            <consortium name="The Broad Institute Genomics Platform"/>
            <consortium name="The Broad Institute Genome Sequencing Center for Infectious Disease"/>
            <person name="Wu L."/>
            <person name="Ma J."/>
        </authorList>
    </citation>
    <scope>NUCLEOTIDE SEQUENCE [LARGE SCALE GENOMIC DNA]</scope>
    <source>
        <strain evidence="4">CCM 8689</strain>
    </source>
</reference>
<name>A0ABV8NJU0_9SPHI</name>
<organism evidence="3 4">
    <name type="scientific">Pedobacter jamesrossensis</name>
    <dbReference type="NCBI Taxonomy" id="1908238"/>
    <lineage>
        <taxon>Bacteria</taxon>
        <taxon>Pseudomonadati</taxon>
        <taxon>Bacteroidota</taxon>
        <taxon>Sphingobacteriia</taxon>
        <taxon>Sphingobacteriales</taxon>
        <taxon>Sphingobacteriaceae</taxon>
        <taxon>Pedobacter</taxon>
    </lineage>
</organism>
<sequence length="495" mass="56823">MSETNRIEYKKELTDSLEKEVIAFLNYKEGGVIYIGIDKVGKTTGVADSDGDQLKIKDRLKHNIAPSCLGLFDVVSEDKDGLDIIKIIIASGSEKPYFLRKYGMTEKGAFIRIGTASEPMPQKMIDTLFAKRTRNSISKIKSNHQNLSFEQLKIYYEGVGKRLNNNFAANLELLNADEYYNYVAYLISDKNSTSIKLAKYKGETRANLVERNEYGYESLIKATKQVLDKVDLENKTVTQITARERKETRYWDAIALREAIINAFVHNDYTTEVPPKFELFDDRIEITSTGGLPDGLSQQEFFEGFSVPRNKEIMRIYKDLDLVEQLGSGIPRILKSYPKECFKFTDHFLRMSFQINDQASDQVDDQVNDQAKAKDLMEHLKASLNSLGEVKREVMVEFKMPTEKQIEKYAKLAEQLTAEQIEILRFSGKPRSNKEIQEECLGLKRHNDNFKRYIEPLINLKALNRTLPNVPNSPLQKYFTTEIGQIMLLVIDYIA</sequence>
<protein>
    <submittedName>
        <fullName evidence="3">RNA-binding domain-containing protein</fullName>
    </submittedName>
</protein>
<dbReference type="EMBL" id="JBHSBY010000036">
    <property type="protein sequence ID" value="MFC4196671.1"/>
    <property type="molecule type" value="Genomic_DNA"/>
</dbReference>
<accession>A0ABV8NJU0</accession>